<evidence type="ECO:0000313" key="2">
    <source>
        <dbReference type="Proteomes" id="UP000801492"/>
    </source>
</evidence>
<dbReference type="AlphaFoldDB" id="A0A8K0CQL3"/>
<dbReference type="EMBL" id="VTPC01022703">
    <property type="protein sequence ID" value="KAF2891789.1"/>
    <property type="molecule type" value="Genomic_DNA"/>
</dbReference>
<feature type="non-terminal residue" evidence="1">
    <location>
        <position position="97"/>
    </location>
</feature>
<dbReference type="Proteomes" id="UP000801492">
    <property type="component" value="Unassembled WGS sequence"/>
</dbReference>
<name>A0A8K0CQL3_IGNLU</name>
<organism evidence="1 2">
    <name type="scientific">Ignelater luminosus</name>
    <name type="common">Cucubano</name>
    <name type="synonym">Pyrophorus luminosus</name>
    <dbReference type="NCBI Taxonomy" id="2038154"/>
    <lineage>
        <taxon>Eukaryota</taxon>
        <taxon>Metazoa</taxon>
        <taxon>Ecdysozoa</taxon>
        <taxon>Arthropoda</taxon>
        <taxon>Hexapoda</taxon>
        <taxon>Insecta</taxon>
        <taxon>Pterygota</taxon>
        <taxon>Neoptera</taxon>
        <taxon>Endopterygota</taxon>
        <taxon>Coleoptera</taxon>
        <taxon>Polyphaga</taxon>
        <taxon>Elateriformia</taxon>
        <taxon>Elateroidea</taxon>
        <taxon>Elateridae</taxon>
        <taxon>Agrypninae</taxon>
        <taxon>Pyrophorini</taxon>
        <taxon>Ignelater</taxon>
    </lineage>
</organism>
<protein>
    <submittedName>
        <fullName evidence="1">Uncharacterized protein</fullName>
    </submittedName>
</protein>
<comment type="caution">
    <text evidence="1">The sequence shown here is derived from an EMBL/GenBank/DDBJ whole genome shotgun (WGS) entry which is preliminary data.</text>
</comment>
<feature type="non-terminal residue" evidence="1">
    <location>
        <position position="1"/>
    </location>
</feature>
<proteinExistence type="predicted"/>
<evidence type="ECO:0000313" key="1">
    <source>
        <dbReference type="EMBL" id="KAF2891789.1"/>
    </source>
</evidence>
<gene>
    <name evidence="1" type="ORF">ILUMI_14384</name>
</gene>
<sequence>LLTYITQLPPHKIQNTLSINESRRLIVQLSRPLADIANLIQVNVVQMERQEKLLNLHADDVEKLKDNLLVPVTNIRVEELNHPRTVCTNVQCCEVLQ</sequence>
<reference evidence="1" key="1">
    <citation type="submission" date="2019-08" db="EMBL/GenBank/DDBJ databases">
        <title>The genome of the North American firefly Photinus pyralis.</title>
        <authorList>
            <consortium name="Photinus pyralis genome working group"/>
            <person name="Fallon T.R."/>
            <person name="Sander Lower S.E."/>
            <person name="Weng J.-K."/>
        </authorList>
    </citation>
    <scope>NUCLEOTIDE SEQUENCE</scope>
    <source>
        <strain evidence="1">TRF0915ILg1</strain>
        <tissue evidence="1">Whole body</tissue>
    </source>
</reference>
<keyword evidence="2" id="KW-1185">Reference proteome</keyword>
<dbReference type="OrthoDB" id="6776768at2759"/>
<dbReference type="PANTHER" id="PTHR32046">
    <property type="entry name" value="G DOMAIN-CONTAINING PROTEIN"/>
    <property type="match status" value="1"/>
</dbReference>
<dbReference type="PANTHER" id="PTHR32046:SF11">
    <property type="entry name" value="IMMUNE-ASSOCIATED NUCLEOTIDE-BINDING PROTEIN 10-LIKE"/>
    <property type="match status" value="1"/>
</dbReference>
<accession>A0A8K0CQL3</accession>